<dbReference type="GeneID" id="54344790"/>
<accession>A0A6A5R505</accession>
<evidence type="ECO:0000313" key="2">
    <source>
        <dbReference type="EMBL" id="KAF1922250.1"/>
    </source>
</evidence>
<keyword evidence="1" id="KW-1133">Transmembrane helix</keyword>
<reference evidence="2" key="1">
    <citation type="journal article" date="2020" name="Stud. Mycol.">
        <title>101 Dothideomycetes genomes: a test case for predicting lifestyles and emergence of pathogens.</title>
        <authorList>
            <person name="Haridas S."/>
            <person name="Albert R."/>
            <person name="Binder M."/>
            <person name="Bloem J."/>
            <person name="Labutti K."/>
            <person name="Salamov A."/>
            <person name="Andreopoulos B."/>
            <person name="Baker S."/>
            <person name="Barry K."/>
            <person name="Bills G."/>
            <person name="Bluhm B."/>
            <person name="Cannon C."/>
            <person name="Castanera R."/>
            <person name="Culley D."/>
            <person name="Daum C."/>
            <person name="Ezra D."/>
            <person name="Gonzalez J."/>
            <person name="Henrissat B."/>
            <person name="Kuo A."/>
            <person name="Liang C."/>
            <person name="Lipzen A."/>
            <person name="Lutzoni F."/>
            <person name="Magnuson J."/>
            <person name="Mondo S."/>
            <person name="Nolan M."/>
            <person name="Ohm R."/>
            <person name="Pangilinan J."/>
            <person name="Park H.-J."/>
            <person name="Ramirez L."/>
            <person name="Alfaro M."/>
            <person name="Sun H."/>
            <person name="Tritt A."/>
            <person name="Yoshinaga Y."/>
            <person name="Zwiers L.-H."/>
            <person name="Turgeon B."/>
            <person name="Goodwin S."/>
            <person name="Spatafora J."/>
            <person name="Crous P."/>
            <person name="Grigoriev I."/>
        </authorList>
    </citation>
    <scope>NUCLEOTIDE SEQUENCE</scope>
    <source>
        <strain evidence="2">CBS 183.55</strain>
    </source>
</reference>
<sequence length="110" mass="11842">MSAFALGTPPPMPTIRPNQMPSNAASICVATAAAGLVPMRPAVYVLIVIAEFVGSIFVFFVKHRPGRCPLDRQRAHPSYGVVFAAWLASLALHSGRLRQEGNGQRGQKDE</sequence>
<proteinExistence type="predicted"/>
<dbReference type="RefSeq" id="XP_033442504.1">
    <property type="nucleotide sequence ID" value="XM_033587144.1"/>
</dbReference>
<dbReference type="AlphaFoldDB" id="A0A6A5R505"/>
<evidence type="ECO:0000313" key="3">
    <source>
        <dbReference type="Proteomes" id="UP000800082"/>
    </source>
</evidence>
<protein>
    <submittedName>
        <fullName evidence="2">Uncharacterized protein</fullName>
    </submittedName>
</protein>
<evidence type="ECO:0000256" key="1">
    <source>
        <dbReference type="SAM" id="Phobius"/>
    </source>
</evidence>
<feature type="transmembrane region" description="Helical" evidence="1">
    <location>
        <begin position="42"/>
        <end position="61"/>
    </location>
</feature>
<gene>
    <name evidence="2" type="ORF">M421DRAFT_10706</name>
</gene>
<keyword evidence="1" id="KW-0812">Transmembrane</keyword>
<dbReference type="OrthoDB" id="10621674at2759"/>
<keyword evidence="1" id="KW-0472">Membrane</keyword>
<dbReference type="Proteomes" id="UP000800082">
    <property type="component" value="Unassembled WGS sequence"/>
</dbReference>
<organism evidence="2 3">
    <name type="scientific">Didymella exigua CBS 183.55</name>
    <dbReference type="NCBI Taxonomy" id="1150837"/>
    <lineage>
        <taxon>Eukaryota</taxon>
        <taxon>Fungi</taxon>
        <taxon>Dikarya</taxon>
        <taxon>Ascomycota</taxon>
        <taxon>Pezizomycotina</taxon>
        <taxon>Dothideomycetes</taxon>
        <taxon>Pleosporomycetidae</taxon>
        <taxon>Pleosporales</taxon>
        <taxon>Pleosporineae</taxon>
        <taxon>Didymellaceae</taxon>
        <taxon>Didymella</taxon>
    </lineage>
</organism>
<dbReference type="EMBL" id="ML979042">
    <property type="protein sequence ID" value="KAF1922250.1"/>
    <property type="molecule type" value="Genomic_DNA"/>
</dbReference>
<keyword evidence="3" id="KW-1185">Reference proteome</keyword>
<name>A0A6A5R505_9PLEO</name>